<protein>
    <submittedName>
        <fullName evidence="1">Uncharacterized protein</fullName>
    </submittedName>
</protein>
<accession>A0A4Y7LDE3</accession>
<evidence type="ECO:0000313" key="2">
    <source>
        <dbReference type="Proteomes" id="UP000316621"/>
    </source>
</evidence>
<keyword evidence="2" id="KW-1185">Reference proteome</keyword>
<dbReference type="AlphaFoldDB" id="A0A4Y7LDE3"/>
<dbReference type="Proteomes" id="UP000316621">
    <property type="component" value="Chromosome 11"/>
</dbReference>
<organism evidence="1 2">
    <name type="scientific">Papaver somniferum</name>
    <name type="common">Opium poppy</name>
    <dbReference type="NCBI Taxonomy" id="3469"/>
    <lineage>
        <taxon>Eukaryota</taxon>
        <taxon>Viridiplantae</taxon>
        <taxon>Streptophyta</taxon>
        <taxon>Embryophyta</taxon>
        <taxon>Tracheophyta</taxon>
        <taxon>Spermatophyta</taxon>
        <taxon>Magnoliopsida</taxon>
        <taxon>Ranunculales</taxon>
        <taxon>Papaveraceae</taxon>
        <taxon>Papaveroideae</taxon>
        <taxon>Papaver</taxon>
    </lineage>
</organism>
<reference evidence="1 2" key="1">
    <citation type="journal article" date="2018" name="Science">
        <title>The opium poppy genome and morphinan production.</title>
        <authorList>
            <person name="Guo L."/>
            <person name="Winzer T."/>
            <person name="Yang X."/>
            <person name="Li Y."/>
            <person name="Ning Z."/>
            <person name="He Z."/>
            <person name="Teodor R."/>
            <person name="Lu Y."/>
            <person name="Bowser T.A."/>
            <person name="Graham I.A."/>
            <person name="Ye K."/>
        </authorList>
    </citation>
    <scope>NUCLEOTIDE SEQUENCE [LARGE SCALE GENOMIC DNA]</scope>
    <source>
        <strain evidence="2">cv. HN1</strain>
        <tissue evidence="1">Leaves</tissue>
    </source>
</reference>
<dbReference type="EMBL" id="CM010725">
    <property type="protein sequence ID" value="RZC83514.1"/>
    <property type="molecule type" value="Genomic_DNA"/>
</dbReference>
<gene>
    <name evidence="1" type="ORF">C5167_046299</name>
</gene>
<proteinExistence type="predicted"/>
<evidence type="ECO:0000313" key="1">
    <source>
        <dbReference type="EMBL" id="RZC83514.1"/>
    </source>
</evidence>
<dbReference type="Gramene" id="RZC83514">
    <property type="protein sequence ID" value="RZC83514"/>
    <property type="gene ID" value="C5167_046299"/>
</dbReference>
<sequence length="89" mass="9968">MASFSNLQMLIMDAFTSQLTFFVTERAGEGSYTAGRWVAASRSRGLDRKYHSIVLASLHNMSYKKHWKLALRSRVSLDTCISMAGCTPC</sequence>
<name>A0A4Y7LDE3_PAPSO</name>